<keyword evidence="1" id="KW-1003">Cell membrane</keyword>
<accession>A0A0D4BZ89</accession>
<protein>
    <recommendedName>
        <fullName evidence="6">Lipopolysaccharide assembly protein A domain-containing protein</fullName>
    </recommendedName>
</protein>
<evidence type="ECO:0000313" key="7">
    <source>
        <dbReference type="EMBL" id="AJT41614.1"/>
    </source>
</evidence>
<dbReference type="EMBL" id="CP011005">
    <property type="protein sequence ID" value="AJT41614.1"/>
    <property type="molecule type" value="Genomic_DNA"/>
</dbReference>
<evidence type="ECO:0000256" key="3">
    <source>
        <dbReference type="ARBA" id="ARBA00022989"/>
    </source>
</evidence>
<feature type="transmembrane region" description="Helical" evidence="5">
    <location>
        <begin position="56"/>
        <end position="74"/>
    </location>
</feature>
<evidence type="ECO:0000259" key="6">
    <source>
        <dbReference type="Pfam" id="PF06305"/>
    </source>
</evidence>
<dbReference type="AlphaFoldDB" id="A0A0D4BZ89"/>
<gene>
    <name evidence="7" type="ORF">UM93_08990</name>
</gene>
<name>A0A0D4BZ89_9MICC</name>
<dbReference type="PATRIC" id="fig|1618207.4.peg.1822"/>
<reference evidence="7 8" key="1">
    <citation type="journal article" date="2015" name="Genome Announc.">
        <title>Complete Genome Sequencing of Protease-Producing Novel Arthrobacter sp. Strain IHBB 11108 Using PacBio Single-Molecule Real-Time Sequencing Technology.</title>
        <authorList>
            <person name="Kiran S."/>
            <person name="Swarnkar M.K."/>
            <person name="Pal M."/>
            <person name="Thakur R."/>
            <person name="Tewari R."/>
            <person name="Singh A.K."/>
            <person name="Gulati A."/>
        </authorList>
    </citation>
    <scope>NUCLEOTIDE SEQUENCE [LARGE SCALE GENOMIC DNA]</scope>
    <source>
        <strain evidence="7 8">IHBB 11108</strain>
    </source>
</reference>
<dbReference type="GO" id="GO:0005886">
    <property type="term" value="C:plasma membrane"/>
    <property type="evidence" value="ECO:0007669"/>
    <property type="project" value="InterPro"/>
</dbReference>
<keyword evidence="3 5" id="KW-1133">Transmembrane helix</keyword>
<dbReference type="Pfam" id="PF06305">
    <property type="entry name" value="LapA_dom"/>
    <property type="match status" value="1"/>
</dbReference>
<organism evidence="7 8">
    <name type="scientific">Psychromicrobium lacuslunae</name>
    <dbReference type="NCBI Taxonomy" id="1618207"/>
    <lineage>
        <taxon>Bacteria</taxon>
        <taxon>Bacillati</taxon>
        <taxon>Actinomycetota</taxon>
        <taxon>Actinomycetes</taxon>
        <taxon>Micrococcales</taxon>
        <taxon>Micrococcaceae</taxon>
        <taxon>Psychromicrobium</taxon>
    </lineage>
</organism>
<keyword evidence="8" id="KW-1185">Reference proteome</keyword>
<feature type="domain" description="Lipopolysaccharide assembly protein A" evidence="6">
    <location>
        <begin position="38"/>
        <end position="75"/>
    </location>
</feature>
<feature type="transmembrane region" description="Helical" evidence="5">
    <location>
        <begin position="23"/>
        <end position="50"/>
    </location>
</feature>
<keyword evidence="2 5" id="KW-0812">Transmembrane</keyword>
<evidence type="ECO:0000256" key="4">
    <source>
        <dbReference type="ARBA" id="ARBA00023136"/>
    </source>
</evidence>
<dbReference type="RefSeq" id="WP_082057074.1">
    <property type="nucleotide sequence ID" value="NZ_CP011005.1"/>
</dbReference>
<evidence type="ECO:0000256" key="1">
    <source>
        <dbReference type="ARBA" id="ARBA00022475"/>
    </source>
</evidence>
<dbReference type="HOGENOM" id="CLU_172610_1_0_11"/>
<evidence type="ECO:0000256" key="5">
    <source>
        <dbReference type="SAM" id="Phobius"/>
    </source>
</evidence>
<keyword evidence="4 5" id="KW-0472">Membrane</keyword>
<evidence type="ECO:0000256" key="2">
    <source>
        <dbReference type="ARBA" id="ARBA00022692"/>
    </source>
</evidence>
<proteinExistence type="predicted"/>
<dbReference type="KEGG" id="ari:UM93_08990"/>
<dbReference type="Proteomes" id="UP000061839">
    <property type="component" value="Chromosome"/>
</dbReference>
<dbReference type="InterPro" id="IPR010445">
    <property type="entry name" value="LapA_dom"/>
</dbReference>
<evidence type="ECO:0000313" key="8">
    <source>
        <dbReference type="Proteomes" id="UP000061839"/>
    </source>
</evidence>
<sequence>MSAPQGVNQSQENAFVRFLKDKWLAIVLVILVIIFIAQNTATVSISLLWWTLSSPLWVSLAAVLLVGAIIGYIISRRRQNRR</sequence>